<dbReference type="InterPro" id="IPR039848">
    <property type="entry name" value="Ribosomal_mS35_mt"/>
</dbReference>
<dbReference type="GO" id="GO:0005763">
    <property type="term" value="C:mitochondrial small ribosomal subunit"/>
    <property type="evidence" value="ECO:0007669"/>
    <property type="project" value="UniProtKB-UniRule"/>
</dbReference>
<feature type="domain" description="Small ribosomal subunit protein mS35 mitochondrial conserved" evidence="2">
    <location>
        <begin position="154"/>
        <end position="281"/>
    </location>
</feature>
<gene>
    <name evidence="3" type="ORF">LAFE_0H06744G</name>
</gene>
<dbReference type="GO" id="GO:0003735">
    <property type="term" value="F:structural constituent of ribosome"/>
    <property type="evidence" value="ECO:0007669"/>
    <property type="project" value="UniProtKB-UniRule"/>
</dbReference>
<evidence type="ECO:0000259" key="2">
    <source>
        <dbReference type="Pfam" id="PF10213"/>
    </source>
</evidence>
<accession>A0A1G4MJU5</accession>
<proteinExistence type="inferred from homology"/>
<evidence type="ECO:0000313" key="4">
    <source>
        <dbReference type="Proteomes" id="UP000190831"/>
    </source>
</evidence>
<comment type="similarity">
    <text evidence="1">Belongs to the mitochondrion-specific ribosomal protein mS35 family.</text>
</comment>
<dbReference type="Proteomes" id="UP000190831">
    <property type="component" value="Chromosome H"/>
</dbReference>
<name>A0A1G4MJU5_LACFM</name>
<dbReference type="GO" id="GO:0032543">
    <property type="term" value="P:mitochondrial translation"/>
    <property type="evidence" value="ECO:0007669"/>
    <property type="project" value="UniProtKB-UniRule"/>
</dbReference>
<dbReference type="AlphaFoldDB" id="A0A1G4MJU5"/>
<dbReference type="PIRSF" id="PIRSF036995">
    <property type="entry name" value="RSM24"/>
    <property type="match status" value="1"/>
</dbReference>
<dbReference type="InterPro" id="IPR019349">
    <property type="entry name" value="Ribosomal_mS35_mit"/>
</dbReference>
<keyword evidence="4" id="KW-1185">Reference proteome</keyword>
<sequence>MRASLKLLIRSTSVCLDGGALKVAREATLSPELYLEPGKWKGLKPDQIFQLYRERVVRLGSEYKPCKEELDALLSTSEYTGVSATAIKSVYRGGEQAAHDVAGISLEDDFKPKPFMFDDLPSQAQLLVQQHREQRFYNRLAAYELPLLAQYRQKYERPSTKTKPVTYRYTTYIGEDHPNSRKVVLNVKTRDLGLNDRELHKLRVLARTRYDHTTDVFKMSCDSYPEAAQNARYLSELLERLIKESKDMTDDFSDVPLDTRHTVAKHLRNKKRHYEFPEEWKRPEDAPKKLIDVVALMKKNF</sequence>
<dbReference type="Pfam" id="PF10213">
    <property type="entry name" value="MRP-S28"/>
    <property type="match status" value="1"/>
</dbReference>
<keyword evidence="1" id="KW-0496">Mitochondrion</keyword>
<comment type="function">
    <text evidence="1">Component of the mitochondrial ribosome (mitoribosome), a dedicated translation machinery responsible for the synthesis of mitochondrial genome-encoded proteins, including at least some of the essential transmembrane subunits of the mitochondrial respiratory chain. The mitoribosomes are attached to the mitochondrial inner membrane and translation products are cotranslationally integrated into the membrane.</text>
</comment>
<dbReference type="OrthoDB" id="283424at2759"/>
<dbReference type="OMA" id="YRQEYKP"/>
<dbReference type="PANTHER" id="PTHR13490">
    <property type="entry name" value="MITOCHONDRIAL 28S RIBOSOMAL PROTEIN S28"/>
    <property type="match status" value="1"/>
</dbReference>
<evidence type="ECO:0000256" key="1">
    <source>
        <dbReference type="PIRNR" id="PIRNR036995"/>
    </source>
</evidence>
<organism evidence="3 4">
    <name type="scientific">Lachancea fermentati</name>
    <name type="common">Zygosaccharomyces fermentati</name>
    <dbReference type="NCBI Taxonomy" id="4955"/>
    <lineage>
        <taxon>Eukaryota</taxon>
        <taxon>Fungi</taxon>
        <taxon>Dikarya</taxon>
        <taxon>Ascomycota</taxon>
        <taxon>Saccharomycotina</taxon>
        <taxon>Saccharomycetes</taxon>
        <taxon>Saccharomycetales</taxon>
        <taxon>Saccharomycetaceae</taxon>
        <taxon>Lachancea</taxon>
    </lineage>
</organism>
<evidence type="ECO:0000313" key="3">
    <source>
        <dbReference type="EMBL" id="SCW04137.1"/>
    </source>
</evidence>
<dbReference type="InterPro" id="IPR017081">
    <property type="entry name" value="Ribosomal_mS35"/>
</dbReference>
<protein>
    <recommendedName>
        <fullName evidence="1">Small ribosomal subunit protein mS35</fullName>
    </recommendedName>
    <alternativeName>
        <fullName evidence="1">37S ribosomal protein S24, mitochondrial</fullName>
    </alternativeName>
</protein>
<dbReference type="EMBL" id="LT598491">
    <property type="protein sequence ID" value="SCW04137.1"/>
    <property type="molecule type" value="Genomic_DNA"/>
</dbReference>
<dbReference type="STRING" id="4955.A0A1G4MJU5"/>
<dbReference type="PANTHER" id="PTHR13490:SF0">
    <property type="entry name" value="SMALL RIBOSOMAL SUBUNIT PROTEIN MS35"/>
    <property type="match status" value="1"/>
</dbReference>
<reference evidence="3 4" key="1">
    <citation type="submission" date="2016-03" db="EMBL/GenBank/DDBJ databases">
        <authorList>
            <person name="Devillers H."/>
        </authorList>
    </citation>
    <scope>NUCLEOTIDE SEQUENCE [LARGE SCALE GENOMIC DNA]</scope>
    <source>
        <strain evidence="3">CBS 6772</strain>
    </source>
</reference>
<comment type="subcellular location">
    <subcellularLocation>
        <location evidence="1">Mitochondrion</location>
    </subcellularLocation>
</comment>
<keyword evidence="1" id="KW-0689">Ribosomal protein</keyword>
<keyword evidence="1" id="KW-0687">Ribonucleoprotein</keyword>